<gene>
    <name evidence="4" type="ORF">KGQ19_14025</name>
</gene>
<keyword evidence="2" id="KW-0560">Oxidoreductase</keyword>
<dbReference type="PANTHER" id="PTHR48106">
    <property type="entry name" value="QUINONE OXIDOREDUCTASE PIG3-RELATED"/>
    <property type="match status" value="1"/>
</dbReference>
<dbReference type="InterPro" id="IPR020843">
    <property type="entry name" value="ER"/>
</dbReference>
<reference evidence="4 5" key="1">
    <citation type="submission" date="2020-02" db="EMBL/GenBank/DDBJ databases">
        <title>Acidophilic actinobacteria isolated from forest soil.</title>
        <authorList>
            <person name="Golinska P."/>
        </authorList>
    </citation>
    <scope>NUCLEOTIDE SEQUENCE [LARGE SCALE GENOMIC DNA]</scope>
    <source>
        <strain evidence="4 5">NL8</strain>
    </source>
</reference>
<dbReference type="Pfam" id="PF08240">
    <property type="entry name" value="ADH_N"/>
    <property type="match status" value="1"/>
</dbReference>
<dbReference type="Pfam" id="PF00107">
    <property type="entry name" value="ADH_zinc_N"/>
    <property type="match status" value="1"/>
</dbReference>
<dbReference type="RefSeq" id="WP_212009561.1">
    <property type="nucleotide sequence ID" value="NZ_JAAFYZ010000038.1"/>
</dbReference>
<dbReference type="InterPro" id="IPR014189">
    <property type="entry name" value="Quinone_OxRdtase_PIG3"/>
</dbReference>
<dbReference type="SUPFAM" id="SSF51735">
    <property type="entry name" value="NAD(P)-binding Rossmann-fold domains"/>
    <property type="match status" value="1"/>
</dbReference>
<dbReference type="Gene3D" id="3.40.50.720">
    <property type="entry name" value="NAD(P)-binding Rossmann-like Domain"/>
    <property type="match status" value="1"/>
</dbReference>
<accession>A0ABS5KPK9</accession>
<evidence type="ECO:0000256" key="1">
    <source>
        <dbReference type="ARBA" id="ARBA00022857"/>
    </source>
</evidence>
<feature type="domain" description="Enoyl reductase (ER)" evidence="3">
    <location>
        <begin position="4"/>
        <end position="312"/>
    </location>
</feature>
<dbReference type="Proteomes" id="UP000730482">
    <property type="component" value="Unassembled WGS sequence"/>
</dbReference>
<dbReference type="PANTHER" id="PTHR48106:SF8">
    <property type="entry name" value="OS02G0805600 PROTEIN"/>
    <property type="match status" value="1"/>
</dbReference>
<name>A0ABS5KPK9_9ACTN</name>
<keyword evidence="1" id="KW-0521">NADP</keyword>
<dbReference type="InterPro" id="IPR013149">
    <property type="entry name" value="ADH-like_C"/>
</dbReference>
<comment type="caution">
    <text evidence="4">The sequence shown here is derived from an EMBL/GenBank/DDBJ whole genome shotgun (WGS) entry which is preliminary data.</text>
</comment>
<protein>
    <submittedName>
        <fullName evidence="4">Zinc-binding dehydrogenase</fullName>
    </submittedName>
</protein>
<organism evidence="4 5">
    <name type="scientific">Catenulispora pinistramenti</name>
    <dbReference type="NCBI Taxonomy" id="2705254"/>
    <lineage>
        <taxon>Bacteria</taxon>
        <taxon>Bacillati</taxon>
        <taxon>Actinomycetota</taxon>
        <taxon>Actinomycetes</taxon>
        <taxon>Catenulisporales</taxon>
        <taxon>Catenulisporaceae</taxon>
        <taxon>Catenulispora</taxon>
    </lineage>
</organism>
<keyword evidence="5" id="KW-1185">Reference proteome</keyword>
<dbReference type="InterPro" id="IPR011032">
    <property type="entry name" value="GroES-like_sf"/>
</dbReference>
<dbReference type="InterPro" id="IPR036291">
    <property type="entry name" value="NAD(P)-bd_dom_sf"/>
</dbReference>
<dbReference type="SUPFAM" id="SSF50129">
    <property type="entry name" value="GroES-like"/>
    <property type="match status" value="1"/>
</dbReference>
<evidence type="ECO:0000259" key="3">
    <source>
        <dbReference type="SMART" id="SM00829"/>
    </source>
</evidence>
<evidence type="ECO:0000313" key="4">
    <source>
        <dbReference type="EMBL" id="MBS2547983.1"/>
    </source>
</evidence>
<dbReference type="InterPro" id="IPR013154">
    <property type="entry name" value="ADH-like_N"/>
</dbReference>
<sequence>MRAATIRDGKIVVAEHPDPAPGAGQVLVRVRAAGLNGADQAQLIGLYPPPPGSGVPDDIPGLELAGVVAGIGPGVSRFTLGDPVMALVAGAGQAELAVVNERQLMPVPENLDSPQDGAFPEVFSTAYDALFNQGGLQAGDHLLVHGAAGGVGTAAVQLAVAIGARVTATVRNPESRSAVAALGADVIAPDDFTSGGPYDVILELVGGPNIATDLQSLATGGRIVVIGVGGGFNADLDLIDLVYRRASIVGTNLRTRSLEEKALLARQVERHVLPAVSAGRVHVPLAAAYPLDQVADAYEYFAGGGKVGKIVLTF</sequence>
<proteinExistence type="predicted"/>
<dbReference type="EMBL" id="JAAFYZ010000038">
    <property type="protein sequence ID" value="MBS2547983.1"/>
    <property type="molecule type" value="Genomic_DNA"/>
</dbReference>
<evidence type="ECO:0000256" key="2">
    <source>
        <dbReference type="ARBA" id="ARBA00023002"/>
    </source>
</evidence>
<evidence type="ECO:0000313" key="5">
    <source>
        <dbReference type="Proteomes" id="UP000730482"/>
    </source>
</evidence>
<dbReference type="NCBIfam" id="TIGR02824">
    <property type="entry name" value="quinone_pig3"/>
    <property type="match status" value="1"/>
</dbReference>
<dbReference type="Gene3D" id="3.90.180.10">
    <property type="entry name" value="Medium-chain alcohol dehydrogenases, catalytic domain"/>
    <property type="match status" value="1"/>
</dbReference>
<dbReference type="SMART" id="SM00829">
    <property type="entry name" value="PKS_ER"/>
    <property type="match status" value="1"/>
</dbReference>